<dbReference type="RefSeq" id="WP_184780725.1">
    <property type="nucleotide sequence ID" value="NZ_JACHMG010000001.1"/>
</dbReference>
<proteinExistence type="predicted"/>
<dbReference type="InterPro" id="IPR032710">
    <property type="entry name" value="NTF2-like_dom_sf"/>
</dbReference>
<gene>
    <name evidence="2" type="ORF">BJY18_003233</name>
</gene>
<evidence type="ECO:0000259" key="1">
    <source>
        <dbReference type="Pfam" id="PF12680"/>
    </source>
</evidence>
<sequence length="155" mass="17695">MSDWPSLHESVVRDFAAAWAEPDPRAFDALLAEDVELVQPLLAACTGKRRWQGELERLLDFVPDLRSTVLSWSGRAEILFIEHRLEATIGSGSVRVPAVDKLWLTEAGLIARRHAYFDPQPFTQRVVQHPGYWLPWWRSGLGPLLGRRRLPGFTR</sequence>
<organism evidence="2 3">
    <name type="scientific">Amycolatopsis jiangsuensis</name>
    <dbReference type="NCBI Taxonomy" id="1181879"/>
    <lineage>
        <taxon>Bacteria</taxon>
        <taxon>Bacillati</taxon>
        <taxon>Actinomycetota</taxon>
        <taxon>Actinomycetes</taxon>
        <taxon>Pseudonocardiales</taxon>
        <taxon>Pseudonocardiaceae</taxon>
        <taxon>Amycolatopsis</taxon>
    </lineage>
</organism>
<dbReference type="GO" id="GO:0016853">
    <property type="term" value="F:isomerase activity"/>
    <property type="evidence" value="ECO:0007669"/>
    <property type="project" value="UniProtKB-KW"/>
</dbReference>
<accession>A0A840IX69</accession>
<comment type="caution">
    <text evidence="2">The sequence shown here is derived from an EMBL/GenBank/DDBJ whole genome shotgun (WGS) entry which is preliminary data.</text>
</comment>
<dbReference type="EMBL" id="JACHMG010000001">
    <property type="protein sequence ID" value="MBB4685748.1"/>
    <property type="molecule type" value="Genomic_DNA"/>
</dbReference>
<dbReference type="Proteomes" id="UP000581769">
    <property type="component" value="Unassembled WGS sequence"/>
</dbReference>
<name>A0A840IX69_9PSEU</name>
<dbReference type="Pfam" id="PF12680">
    <property type="entry name" value="SnoaL_2"/>
    <property type="match status" value="1"/>
</dbReference>
<dbReference type="Gene3D" id="3.10.450.50">
    <property type="match status" value="1"/>
</dbReference>
<evidence type="ECO:0000313" key="3">
    <source>
        <dbReference type="Proteomes" id="UP000581769"/>
    </source>
</evidence>
<dbReference type="AlphaFoldDB" id="A0A840IX69"/>
<evidence type="ECO:0000313" key="2">
    <source>
        <dbReference type="EMBL" id="MBB4685748.1"/>
    </source>
</evidence>
<dbReference type="SUPFAM" id="SSF54427">
    <property type="entry name" value="NTF2-like"/>
    <property type="match status" value="1"/>
</dbReference>
<reference evidence="2 3" key="1">
    <citation type="submission" date="2020-08" db="EMBL/GenBank/DDBJ databases">
        <title>Sequencing the genomes of 1000 actinobacteria strains.</title>
        <authorList>
            <person name="Klenk H.-P."/>
        </authorList>
    </citation>
    <scope>NUCLEOTIDE SEQUENCE [LARGE SCALE GENOMIC DNA]</scope>
    <source>
        <strain evidence="2 3">DSM 45859</strain>
    </source>
</reference>
<keyword evidence="3" id="KW-1185">Reference proteome</keyword>
<feature type="domain" description="SnoaL-like" evidence="1">
    <location>
        <begin position="12"/>
        <end position="112"/>
    </location>
</feature>
<dbReference type="InterPro" id="IPR037401">
    <property type="entry name" value="SnoaL-like"/>
</dbReference>
<protein>
    <submittedName>
        <fullName evidence="2">Ketosteroid isomerase-like protein</fullName>
    </submittedName>
</protein>
<keyword evidence="2" id="KW-0413">Isomerase</keyword>